<gene>
    <name evidence="2" type="ORF">DKM44_04940</name>
</gene>
<dbReference type="AlphaFoldDB" id="A0A2Z3JH22"/>
<name>A0A2Z3JH22_9DEIO</name>
<accession>A0A2Z3JH22</accession>
<dbReference type="Proteomes" id="UP000245368">
    <property type="component" value="Chromosome"/>
</dbReference>
<proteinExistence type="predicted"/>
<feature type="transmembrane region" description="Helical" evidence="1">
    <location>
        <begin position="68"/>
        <end position="86"/>
    </location>
</feature>
<keyword evidence="1" id="KW-0812">Transmembrane</keyword>
<keyword evidence="1" id="KW-0472">Membrane</keyword>
<evidence type="ECO:0000256" key="1">
    <source>
        <dbReference type="SAM" id="Phobius"/>
    </source>
</evidence>
<feature type="transmembrane region" description="Helical" evidence="1">
    <location>
        <begin position="44"/>
        <end position="62"/>
    </location>
</feature>
<dbReference type="KEGG" id="dez:DKM44_04940"/>
<organism evidence="2 3">
    <name type="scientific">Deinococcus irradiatisoli</name>
    <dbReference type="NCBI Taxonomy" id="2202254"/>
    <lineage>
        <taxon>Bacteria</taxon>
        <taxon>Thermotogati</taxon>
        <taxon>Deinococcota</taxon>
        <taxon>Deinococci</taxon>
        <taxon>Deinococcales</taxon>
        <taxon>Deinococcaceae</taxon>
        <taxon>Deinococcus</taxon>
    </lineage>
</organism>
<dbReference type="EMBL" id="CP029494">
    <property type="protein sequence ID" value="AWN22660.1"/>
    <property type="molecule type" value="Genomic_DNA"/>
</dbReference>
<evidence type="ECO:0000313" key="2">
    <source>
        <dbReference type="EMBL" id="AWN22660.1"/>
    </source>
</evidence>
<protein>
    <submittedName>
        <fullName evidence="2">Uncharacterized protein</fullName>
    </submittedName>
</protein>
<feature type="transmembrane region" description="Helical" evidence="1">
    <location>
        <begin position="12"/>
        <end position="32"/>
    </location>
</feature>
<evidence type="ECO:0000313" key="3">
    <source>
        <dbReference type="Proteomes" id="UP000245368"/>
    </source>
</evidence>
<keyword evidence="1" id="KW-1133">Transmembrane helix</keyword>
<keyword evidence="3" id="KW-1185">Reference proteome</keyword>
<reference evidence="2 3" key="1">
    <citation type="submission" date="2018-05" db="EMBL/GenBank/DDBJ databases">
        <title>Complete Genome Sequence of Deinococcus sp. strain 17bor-2.</title>
        <authorList>
            <person name="Srinivasan S."/>
        </authorList>
    </citation>
    <scope>NUCLEOTIDE SEQUENCE [LARGE SCALE GENOMIC DNA]</scope>
    <source>
        <strain evidence="2 3">17bor-2</strain>
    </source>
</reference>
<sequence>MRAGAEYCFQMTGTLAISLLSSLTLFLGLTALARQRIRREAWSLSGVLLSLMGVGGLGWLVLLDNTHFAAPAALIGLLGYCFGHFTTQRPAESRGRPSEEQPS</sequence>